<dbReference type="SUPFAM" id="SSF56935">
    <property type="entry name" value="Porins"/>
    <property type="match status" value="1"/>
</dbReference>
<dbReference type="InterPro" id="IPR008969">
    <property type="entry name" value="CarboxyPept-like_regulatory"/>
</dbReference>
<dbReference type="Pfam" id="PF13715">
    <property type="entry name" value="CarbopepD_reg_2"/>
    <property type="match status" value="1"/>
</dbReference>
<keyword evidence="4" id="KW-1185">Reference proteome</keyword>
<evidence type="ECO:0000313" key="4">
    <source>
        <dbReference type="Proteomes" id="UP001176883"/>
    </source>
</evidence>
<comment type="caution">
    <text evidence="3">The sequence shown here is derived from an EMBL/GenBank/DDBJ whole genome shotgun (WGS) entry which is preliminary data.</text>
</comment>
<name>A0ABT8W8V5_9FLAO</name>
<accession>A0ABT8W8V5</accession>
<keyword evidence="1" id="KW-1134">Transmembrane beta strand</keyword>
<sequence length="1139" mass="128058">MKKSFMVDRFVPLPLKFDLKMKLTTFFLIVSLFQIQANELYSQKAKVTLNLENVSLERVLIEIESLTEFKILYSDNEIDYKKIVSVKYKNEYVTKVLKKLFINTNIVFKIIDKQIVLKLNSEKKIKHVAPLNNISFDIQEKVISGIVTDEFGVPLPGTTVLVEGTSKGTSTNFDGEYKLKVSRGETLLFSYVGYTDVKVIVNDQNVINVTLKEDSAALDEVVVVAFGEQKKESVVASITTVKPSELKVPSSNLTTALAGRVSGLISYQRSGEPGQDNAEFFVRGITTFGHSRSPLILLDGFEITAGELARVQPDDIGSFSIMKDATATSLYGARGANGVILVKTKEGKEGKTQISFRYESTSSQPTQIPEVLDGVDYMKLYNQAQFNDNPFAPNFYSVQRIENTINNLNPYAYPNVNWYDELFKSQAINTRYNINVTGGGKVVNYYLAASYNRDNGLLSVDEKNDFNSNIQIDNYNLRSNLNIKLSEKTKVGLKINSDFRRSNTPLISGADVFESVMSINPVEFPKYFAPDEANLFTRHILFGNSGNGEFVNPYAESVKGFTDYFSTTVLSQLTLESKITDNLTFTGNFTIQSFGEFSSSRSYIPFYYRWKDYDQVADTYTLEQINTDGSEALGDASVSRDSNSRNYFEGRLLYNKTFNKKHAVSGLLVGRAEEKMNQGTGIGRYSTLPSRNNGISGRFTYGFDSRYLFEANFGYNGSEKFADKERYGFFPAIGFGYLMSNESYWKGLEDIIDTMKLKFTYGLVGNDAITSADDRFFFLSQVNTSGAGYTWGVNFQNSNPGYSVERYANRLITWEVAEKYNLGLEMSIANFIDLNVDFFKENRSDIYLQRDFIPSSLGLSANIYGNVGKASSKGVDGSLDFNYSFNQDFWISGRSTFTYATSKIIENESQILYDYQDRRGHSVNQAWGLVAERLFVDQTEIDNSPEQTFGPYQAGDIKYKDINGDGLINDNDQVAIGNPTSPEIIYGFGITSGFKGFDFSFFFQGSAKSSFFIDSEGIAPFINRRNALQVVANDYWSINNPDPDAFWPRLSAAQVDNNTQASTWWLRDGSFLRLKNIEMGFSIPDETLKKLNLKKLRIYASATNLFTISKFDLWDIEMGGNGLGYPIQRVINIGVQASL</sequence>
<dbReference type="RefSeq" id="WP_303277235.1">
    <property type="nucleotide sequence ID" value="NZ_JAUOEK010000075.1"/>
</dbReference>
<reference evidence="3" key="1">
    <citation type="submission" date="2023-07" db="EMBL/GenBank/DDBJ databases">
        <title>Two novel species in the genus Flavivirga.</title>
        <authorList>
            <person name="Kwon K."/>
        </authorList>
    </citation>
    <scope>NUCLEOTIDE SEQUENCE</scope>
    <source>
        <strain evidence="3">KCTC 52353</strain>
    </source>
</reference>
<dbReference type="Gene3D" id="2.60.40.1120">
    <property type="entry name" value="Carboxypeptidase-like, regulatory domain"/>
    <property type="match status" value="1"/>
</dbReference>
<dbReference type="InterPro" id="IPR023996">
    <property type="entry name" value="TonB-dep_OMP_SusC/RagA"/>
</dbReference>
<keyword evidence="3" id="KW-0675">Receptor</keyword>
<dbReference type="Proteomes" id="UP001176883">
    <property type="component" value="Unassembled WGS sequence"/>
</dbReference>
<dbReference type="Gene3D" id="2.170.130.10">
    <property type="entry name" value="TonB-dependent receptor, plug domain"/>
    <property type="match status" value="1"/>
</dbReference>
<dbReference type="InterPro" id="IPR012910">
    <property type="entry name" value="Plug_dom"/>
</dbReference>
<organism evidence="3 4">
    <name type="scientific">Flavivirga aquimarina</name>
    <dbReference type="NCBI Taxonomy" id="2027862"/>
    <lineage>
        <taxon>Bacteria</taxon>
        <taxon>Pseudomonadati</taxon>
        <taxon>Bacteroidota</taxon>
        <taxon>Flavobacteriia</taxon>
        <taxon>Flavobacteriales</taxon>
        <taxon>Flavobacteriaceae</taxon>
        <taxon>Flavivirga</taxon>
    </lineage>
</organism>
<evidence type="ECO:0000313" key="3">
    <source>
        <dbReference type="EMBL" id="MDO5969540.1"/>
    </source>
</evidence>
<dbReference type="InterPro" id="IPR023997">
    <property type="entry name" value="TonB-dep_OMP_SusC/RagA_CS"/>
</dbReference>
<keyword evidence="1" id="KW-0812">Transmembrane</keyword>
<comment type="subcellular location">
    <subcellularLocation>
        <location evidence="1">Cell outer membrane</location>
        <topology evidence="1">Multi-pass membrane protein</topology>
    </subcellularLocation>
</comment>
<dbReference type="NCBIfam" id="TIGR04057">
    <property type="entry name" value="SusC_RagA_signa"/>
    <property type="match status" value="1"/>
</dbReference>
<dbReference type="Pfam" id="PF07715">
    <property type="entry name" value="Plug"/>
    <property type="match status" value="1"/>
</dbReference>
<dbReference type="InterPro" id="IPR039426">
    <property type="entry name" value="TonB-dep_rcpt-like"/>
</dbReference>
<keyword evidence="1" id="KW-0998">Cell outer membrane</keyword>
<dbReference type="NCBIfam" id="TIGR04056">
    <property type="entry name" value="OMP_RagA_SusC"/>
    <property type="match status" value="1"/>
</dbReference>
<evidence type="ECO:0000256" key="1">
    <source>
        <dbReference type="PROSITE-ProRule" id="PRU01360"/>
    </source>
</evidence>
<dbReference type="SUPFAM" id="SSF49464">
    <property type="entry name" value="Carboxypeptidase regulatory domain-like"/>
    <property type="match status" value="1"/>
</dbReference>
<gene>
    <name evidence="3" type="ORF">Q4Q35_06955</name>
</gene>
<keyword evidence="1" id="KW-0472">Membrane</keyword>
<comment type="similarity">
    <text evidence="1">Belongs to the TonB-dependent receptor family.</text>
</comment>
<dbReference type="InterPro" id="IPR037066">
    <property type="entry name" value="Plug_dom_sf"/>
</dbReference>
<evidence type="ECO:0000259" key="2">
    <source>
        <dbReference type="Pfam" id="PF07715"/>
    </source>
</evidence>
<protein>
    <submittedName>
        <fullName evidence="3">TonB-dependent receptor</fullName>
    </submittedName>
</protein>
<dbReference type="EMBL" id="JAUOEK010000075">
    <property type="protein sequence ID" value="MDO5969540.1"/>
    <property type="molecule type" value="Genomic_DNA"/>
</dbReference>
<keyword evidence="1" id="KW-0813">Transport</keyword>
<feature type="domain" description="TonB-dependent receptor plug" evidence="2">
    <location>
        <begin position="231"/>
        <end position="339"/>
    </location>
</feature>
<proteinExistence type="inferred from homology"/>
<dbReference type="PROSITE" id="PS52016">
    <property type="entry name" value="TONB_DEPENDENT_REC_3"/>
    <property type="match status" value="1"/>
</dbReference>